<dbReference type="AlphaFoldDB" id="A0A920CHG3"/>
<evidence type="ECO:0000313" key="1">
    <source>
        <dbReference type="EMBL" id="GIO37149.1"/>
    </source>
</evidence>
<gene>
    <name evidence="1" type="ORF">J41TS12_20100</name>
</gene>
<comment type="caution">
    <text evidence="1">The sequence shown here is derived from an EMBL/GenBank/DDBJ whole genome shotgun (WGS) entry which is preliminary data.</text>
</comment>
<protein>
    <submittedName>
        <fullName evidence="1">Uncharacterized protein</fullName>
    </submittedName>
</protein>
<dbReference type="Proteomes" id="UP000681162">
    <property type="component" value="Unassembled WGS sequence"/>
</dbReference>
<proteinExistence type="predicted"/>
<accession>A0A920CHG3</accession>
<reference evidence="1 2" key="1">
    <citation type="submission" date="2021-03" db="EMBL/GenBank/DDBJ databases">
        <title>Antimicrobial resistance genes in bacteria isolated from Japanese honey, and their potential for conferring macrolide and lincosamide resistance in the American foulbrood pathogen Paenibacillus larvae.</title>
        <authorList>
            <person name="Okamoto M."/>
            <person name="Kumagai M."/>
            <person name="Kanamori H."/>
            <person name="Takamatsu D."/>
        </authorList>
    </citation>
    <scope>NUCLEOTIDE SEQUENCE [LARGE SCALE GENOMIC DNA]</scope>
    <source>
        <strain evidence="1 2">J41TS12</strain>
    </source>
</reference>
<name>A0A920CHG3_9BACL</name>
<dbReference type="RefSeq" id="WP_212939449.1">
    <property type="nucleotide sequence ID" value="NZ_BORR01000006.1"/>
</dbReference>
<keyword evidence="2" id="KW-1185">Reference proteome</keyword>
<organism evidence="1 2">
    <name type="scientific">Paenibacillus antibioticophila</name>
    <dbReference type="NCBI Taxonomy" id="1274374"/>
    <lineage>
        <taxon>Bacteria</taxon>
        <taxon>Bacillati</taxon>
        <taxon>Bacillota</taxon>
        <taxon>Bacilli</taxon>
        <taxon>Bacillales</taxon>
        <taxon>Paenibacillaceae</taxon>
        <taxon>Paenibacillus</taxon>
    </lineage>
</organism>
<sequence length="78" mass="9124">MISDEQLNEFRISGEKVRVVRDAMPENDVRGIVVAWDDTHVLIRKPNRNVVKLDRNYSYRPSREPRVSSWEEGTPGQE</sequence>
<dbReference type="EMBL" id="BORR01000006">
    <property type="protein sequence ID" value="GIO37149.1"/>
    <property type="molecule type" value="Genomic_DNA"/>
</dbReference>
<evidence type="ECO:0000313" key="2">
    <source>
        <dbReference type="Proteomes" id="UP000681162"/>
    </source>
</evidence>